<sequence length="182" mass="20928">MKTDTAVEQTLRWIDKVIIAENFCPFARKERESKRIRAISTEETDNALILQALLDELQLLENNSGIETTLLIIAQGSKDFFDYLDLVDLANRLLKQERYEGIFQLATFHPDYIFADAPADATSHYTNRSPFPILHILREESLETALKTFPNPENIPVRNVKHAEKLGKTFFQKLLAPHDQSK</sequence>
<dbReference type="RefSeq" id="WP_006009989.1">
    <property type="nucleotide sequence ID" value="NZ_BAEQ01000019.1"/>
</dbReference>
<dbReference type="STRING" id="1121922.GCA_000428905_01575"/>
<name>K6Y5M5_9ALTE</name>
<gene>
    <name evidence="1" type="ORF">GPAL_1211</name>
</gene>
<dbReference type="EMBL" id="BAEQ01000019">
    <property type="protein sequence ID" value="GAC28084.1"/>
    <property type="molecule type" value="Genomic_DNA"/>
</dbReference>
<organism evidence="1 2">
    <name type="scientific">Brumicola pallidula DSM 14239 = ACAM 615</name>
    <dbReference type="NCBI Taxonomy" id="1121922"/>
    <lineage>
        <taxon>Bacteria</taxon>
        <taxon>Pseudomonadati</taxon>
        <taxon>Pseudomonadota</taxon>
        <taxon>Gammaproteobacteria</taxon>
        <taxon>Alteromonadales</taxon>
        <taxon>Alteromonadaceae</taxon>
        <taxon>Brumicola</taxon>
    </lineage>
</organism>
<dbReference type="Pfam" id="PF07209">
    <property type="entry name" value="DUF1415"/>
    <property type="match status" value="1"/>
</dbReference>
<evidence type="ECO:0000313" key="2">
    <source>
        <dbReference type="Proteomes" id="UP000006251"/>
    </source>
</evidence>
<accession>K6Y5M5</accession>
<dbReference type="AlphaFoldDB" id="K6Y5M5"/>
<dbReference type="InterPro" id="IPR009858">
    <property type="entry name" value="DUF1415"/>
</dbReference>
<keyword evidence="2" id="KW-1185">Reference proteome</keyword>
<dbReference type="OrthoDB" id="277390at2"/>
<proteinExistence type="predicted"/>
<evidence type="ECO:0000313" key="1">
    <source>
        <dbReference type="EMBL" id="GAC28084.1"/>
    </source>
</evidence>
<comment type="caution">
    <text evidence="1">The sequence shown here is derived from an EMBL/GenBank/DDBJ whole genome shotgun (WGS) entry which is preliminary data.</text>
</comment>
<dbReference type="Proteomes" id="UP000006251">
    <property type="component" value="Unassembled WGS sequence"/>
</dbReference>
<reference evidence="2" key="1">
    <citation type="journal article" date="2014" name="Environ. Microbiol.">
        <title>Comparative genomics of the marine bacterial genus Glaciecola reveals the high degree of genomic diversity and genomic characteristic for cold adaptation.</title>
        <authorList>
            <person name="Qin Q.L."/>
            <person name="Xie B.B."/>
            <person name="Yu Y."/>
            <person name="Shu Y.L."/>
            <person name="Rong J.C."/>
            <person name="Zhang Y.J."/>
            <person name="Zhao D.L."/>
            <person name="Chen X.L."/>
            <person name="Zhang X.Y."/>
            <person name="Chen B."/>
            <person name="Zhou B.C."/>
            <person name="Zhang Y.Z."/>
        </authorList>
    </citation>
    <scope>NUCLEOTIDE SEQUENCE [LARGE SCALE GENOMIC DNA]</scope>
    <source>
        <strain evidence="2">ACAM 615</strain>
    </source>
</reference>
<protein>
    <submittedName>
        <fullName evidence="1">Uncharacterized protein</fullName>
    </submittedName>
</protein>